<reference evidence="2" key="1">
    <citation type="submission" date="2022-08" db="UniProtKB">
        <authorList>
            <consortium name="EnsemblMetazoa"/>
        </authorList>
    </citation>
    <scope>IDENTIFICATION</scope>
    <source>
        <strain evidence="2">05x7-T-G4-1.051#20</strain>
    </source>
</reference>
<protein>
    <recommendedName>
        <fullName evidence="1">C1q domain-containing protein</fullName>
    </recommendedName>
</protein>
<feature type="domain" description="C1q" evidence="1">
    <location>
        <begin position="42"/>
        <end position="155"/>
    </location>
</feature>
<dbReference type="Gene3D" id="2.60.120.40">
    <property type="match status" value="1"/>
</dbReference>
<accession>A0A8W8MJU1</accession>
<keyword evidence="3" id="KW-1185">Reference proteome</keyword>
<evidence type="ECO:0000313" key="2">
    <source>
        <dbReference type="EnsemblMetazoa" id="G32652.1:cds"/>
    </source>
</evidence>
<organism evidence="2 3">
    <name type="scientific">Magallana gigas</name>
    <name type="common">Pacific oyster</name>
    <name type="synonym">Crassostrea gigas</name>
    <dbReference type="NCBI Taxonomy" id="29159"/>
    <lineage>
        <taxon>Eukaryota</taxon>
        <taxon>Metazoa</taxon>
        <taxon>Spiralia</taxon>
        <taxon>Lophotrochozoa</taxon>
        <taxon>Mollusca</taxon>
        <taxon>Bivalvia</taxon>
        <taxon>Autobranchia</taxon>
        <taxon>Pteriomorphia</taxon>
        <taxon>Ostreida</taxon>
        <taxon>Ostreoidea</taxon>
        <taxon>Ostreidae</taxon>
        <taxon>Magallana</taxon>
    </lineage>
</organism>
<dbReference type="InterPro" id="IPR008983">
    <property type="entry name" value="Tumour_necrosis_fac-like_dom"/>
</dbReference>
<sequence>MMRKVLITFNEMDAKSETSSLNNLSVERKKTLVENITDTPVGFTSRLMGVYSNTFTNIESYMILYNQGGAYNGTVFTCPSPGLYLFQVSLITFSVNNGIRMYKNFQQLTLAFSGASPQANGASASAATWLEIGDEVYLRPHNSSLDVDFNSVFTGVKII</sequence>
<proteinExistence type="predicted"/>
<dbReference type="InterPro" id="IPR001073">
    <property type="entry name" value="C1q_dom"/>
</dbReference>
<dbReference type="AlphaFoldDB" id="A0A8W8MJU1"/>
<evidence type="ECO:0000259" key="1">
    <source>
        <dbReference type="SMART" id="SM00110"/>
    </source>
</evidence>
<dbReference type="Pfam" id="PF00386">
    <property type="entry name" value="C1q"/>
    <property type="match status" value="1"/>
</dbReference>
<evidence type="ECO:0000313" key="3">
    <source>
        <dbReference type="Proteomes" id="UP000005408"/>
    </source>
</evidence>
<dbReference type="PRINTS" id="PR00007">
    <property type="entry name" value="COMPLEMNTC1Q"/>
</dbReference>
<dbReference type="EnsemblMetazoa" id="G32652.1">
    <property type="protein sequence ID" value="G32652.1:cds"/>
    <property type="gene ID" value="G32652"/>
</dbReference>
<name>A0A8W8MJU1_MAGGI</name>
<dbReference type="Proteomes" id="UP000005408">
    <property type="component" value="Unassembled WGS sequence"/>
</dbReference>
<dbReference type="SMART" id="SM00110">
    <property type="entry name" value="C1Q"/>
    <property type="match status" value="1"/>
</dbReference>
<dbReference type="SUPFAM" id="SSF49842">
    <property type="entry name" value="TNF-like"/>
    <property type="match status" value="1"/>
</dbReference>